<dbReference type="EMBL" id="HBUF01361832">
    <property type="protein sequence ID" value="CAG6721216.1"/>
    <property type="molecule type" value="Transcribed_RNA"/>
</dbReference>
<keyword evidence="1" id="KW-1133">Transmembrane helix</keyword>
<proteinExistence type="predicted"/>
<keyword evidence="1" id="KW-0812">Transmembrane</keyword>
<dbReference type="AlphaFoldDB" id="A0A8D8VCX9"/>
<keyword evidence="1" id="KW-0472">Membrane</keyword>
<protein>
    <submittedName>
        <fullName evidence="2">Uncharacterized protein</fullName>
    </submittedName>
</protein>
<accession>A0A8D8VCX9</accession>
<organism evidence="2">
    <name type="scientific">Cacopsylla melanoneura</name>
    <dbReference type="NCBI Taxonomy" id="428564"/>
    <lineage>
        <taxon>Eukaryota</taxon>
        <taxon>Metazoa</taxon>
        <taxon>Ecdysozoa</taxon>
        <taxon>Arthropoda</taxon>
        <taxon>Hexapoda</taxon>
        <taxon>Insecta</taxon>
        <taxon>Pterygota</taxon>
        <taxon>Neoptera</taxon>
        <taxon>Paraneoptera</taxon>
        <taxon>Hemiptera</taxon>
        <taxon>Sternorrhyncha</taxon>
        <taxon>Psylloidea</taxon>
        <taxon>Psyllidae</taxon>
        <taxon>Psyllinae</taxon>
        <taxon>Cacopsylla</taxon>
    </lineage>
</organism>
<reference evidence="2" key="1">
    <citation type="submission" date="2021-05" db="EMBL/GenBank/DDBJ databases">
        <authorList>
            <person name="Alioto T."/>
            <person name="Alioto T."/>
            <person name="Gomez Garrido J."/>
        </authorList>
    </citation>
    <scope>NUCLEOTIDE SEQUENCE</scope>
</reference>
<evidence type="ECO:0000256" key="1">
    <source>
        <dbReference type="SAM" id="Phobius"/>
    </source>
</evidence>
<name>A0A8D8VCX9_9HEMI</name>
<sequence>MFIYFIYNQSCIFFIHRKKKPNVIMALFLVSKSLPGFIIPITRTKKNSVKRMLMHFFLYNQFGEEKKTSLKMTFSSVVKHAFSWKFHNFIRKDSMVNFDL</sequence>
<evidence type="ECO:0000313" key="2">
    <source>
        <dbReference type="EMBL" id="CAG6721216.1"/>
    </source>
</evidence>
<feature type="transmembrane region" description="Helical" evidence="1">
    <location>
        <begin position="23"/>
        <end position="42"/>
    </location>
</feature>